<reference evidence="1" key="1">
    <citation type="submission" date="2021-02" db="EMBL/GenBank/DDBJ databases">
        <title>Taxonomy, biology and ecology of Rhodococcus bacteria occurring in California pistachio and other woody hosts as revealed by genome sequence analyses.</title>
        <authorList>
            <person name="Riely B."/>
            <person name="Gai Y."/>
        </authorList>
    </citation>
    <scope>NUCLEOTIDE SEQUENCE</scope>
    <source>
        <strain evidence="1">BP-295</strain>
    </source>
</reference>
<protein>
    <submittedName>
        <fullName evidence="1">Uncharacterized protein</fullName>
    </submittedName>
</protein>
<evidence type="ECO:0000313" key="2">
    <source>
        <dbReference type="Proteomes" id="UP001195196"/>
    </source>
</evidence>
<dbReference type="RefSeq" id="WP_204718888.1">
    <property type="nucleotide sequence ID" value="NZ_JAFFGU010000019.1"/>
</dbReference>
<evidence type="ECO:0000313" key="1">
    <source>
        <dbReference type="EMBL" id="MBM7280322.1"/>
    </source>
</evidence>
<accession>A0AAW4G986</accession>
<gene>
    <name evidence="1" type="ORF">JTZ10_21495</name>
</gene>
<comment type="caution">
    <text evidence="1">The sequence shown here is derived from an EMBL/GenBank/DDBJ whole genome shotgun (WGS) entry which is preliminary data.</text>
</comment>
<name>A0AAW4G986_GORRU</name>
<sequence>MSHMKLTESPAIQVDTCHGPVFLSLGVNSHGHLRVVLVGPGDERTDLHLTDMQARYLAVALDDQARRIDKAHRPHMYEEEGAA</sequence>
<organism evidence="1 2">
    <name type="scientific">Gordonia rubripertincta</name>
    <name type="common">Rhodococcus corallinus</name>
    <dbReference type="NCBI Taxonomy" id="36822"/>
    <lineage>
        <taxon>Bacteria</taxon>
        <taxon>Bacillati</taxon>
        <taxon>Actinomycetota</taxon>
        <taxon>Actinomycetes</taxon>
        <taxon>Mycobacteriales</taxon>
        <taxon>Gordoniaceae</taxon>
        <taxon>Gordonia</taxon>
    </lineage>
</organism>
<dbReference type="EMBL" id="JAFFGU010000019">
    <property type="protein sequence ID" value="MBM7280322.1"/>
    <property type="molecule type" value="Genomic_DNA"/>
</dbReference>
<proteinExistence type="predicted"/>
<dbReference type="Proteomes" id="UP001195196">
    <property type="component" value="Unassembled WGS sequence"/>
</dbReference>
<dbReference type="AlphaFoldDB" id="A0AAW4G986"/>